<name>A0A1N7LKR3_9FLAO</name>
<gene>
    <name evidence="1" type="ORF">SAMN05421785_102302</name>
</gene>
<proteinExistence type="predicted"/>
<evidence type="ECO:0000313" key="2">
    <source>
        <dbReference type="Proteomes" id="UP000185781"/>
    </source>
</evidence>
<sequence>MATIVTALMYSGKPNPTWELTDEQTKELKELLKEEKELTFEMSALSVGILGYKGFIVESLNESTVPLKTFCFDGIIDFAEQTEANYIDKDSKLESFLLETGSNSLTKLEQSYIESELSKNVKGGAASINKSFKGTMEILVVPPYNPGKWNIPSVQRYNNCYNYANDKITNTFAQPGRGSGSMITDILCNTVSAAAIRDGQISVASAASTPAEGHFIALVSANIPTFQDYHWYRLDSNTLWSHKPGQTPAKNTDNSGRLISDPRTADRGPYGDFCGFFHCIPSRTTIR</sequence>
<dbReference type="AlphaFoldDB" id="A0A1N7LKR3"/>
<dbReference type="STRING" id="373672.SAMN05421785_102302"/>
<dbReference type="EMBL" id="FTOV01000002">
    <property type="protein sequence ID" value="SIS74341.1"/>
    <property type="molecule type" value="Genomic_DNA"/>
</dbReference>
<organism evidence="1 2">
    <name type="scientific">Chryseobacterium gambrini</name>
    <dbReference type="NCBI Taxonomy" id="373672"/>
    <lineage>
        <taxon>Bacteria</taxon>
        <taxon>Pseudomonadati</taxon>
        <taxon>Bacteroidota</taxon>
        <taxon>Flavobacteriia</taxon>
        <taxon>Flavobacteriales</taxon>
        <taxon>Weeksellaceae</taxon>
        <taxon>Chryseobacterium group</taxon>
        <taxon>Chryseobacterium</taxon>
    </lineage>
</organism>
<dbReference type="RefSeq" id="WP_076390768.1">
    <property type="nucleotide sequence ID" value="NZ_FTOV01000002.1"/>
</dbReference>
<dbReference type="Proteomes" id="UP000185781">
    <property type="component" value="Unassembled WGS sequence"/>
</dbReference>
<evidence type="ECO:0000313" key="1">
    <source>
        <dbReference type="EMBL" id="SIS74341.1"/>
    </source>
</evidence>
<accession>A0A1N7LKR3</accession>
<protein>
    <submittedName>
        <fullName evidence="1">Uncharacterized protein</fullName>
    </submittedName>
</protein>
<reference evidence="1 2" key="1">
    <citation type="submission" date="2017-01" db="EMBL/GenBank/DDBJ databases">
        <authorList>
            <person name="Mah S.A."/>
            <person name="Swanson W.J."/>
            <person name="Moy G.W."/>
            <person name="Vacquier V.D."/>
        </authorList>
    </citation>
    <scope>NUCLEOTIDE SEQUENCE [LARGE SCALE GENOMIC DNA]</scope>
    <source>
        <strain evidence="1 2">DSM 18014</strain>
    </source>
</reference>
<dbReference type="OrthoDB" id="2633851at2"/>